<gene>
    <name evidence="2" type="ORF">CfP315_0722</name>
</gene>
<dbReference type="Proteomes" id="UP001337580">
    <property type="component" value="Chromosome"/>
</dbReference>
<evidence type="ECO:0000313" key="2">
    <source>
        <dbReference type="EMBL" id="BED92133.1"/>
    </source>
</evidence>
<organism evidence="2">
    <name type="scientific">Candidatus Improbicoccus pseudotrichonymphae</name>
    <dbReference type="NCBI Taxonomy" id="3033792"/>
    <lineage>
        <taxon>Bacteria</taxon>
        <taxon>Bacillati</taxon>
        <taxon>Bacillota</taxon>
        <taxon>Clostridia</taxon>
        <taxon>Candidatus Improbicoccus</taxon>
    </lineage>
</organism>
<accession>A0AA48HVI1</accession>
<feature type="region of interest" description="Disordered" evidence="1">
    <location>
        <begin position="1"/>
        <end position="21"/>
    </location>
</feature>
<dbReference type="KEGG" id="ips:CfP315_0722"/>
<protein>
    <submittedName>
        <fullName evidence="2">Uncharacterized protein</fullName>
    </submittedName>
</protein>
<dbReference type="AlphaFoldDB" id="A0AA48HVI1"/>
<dbReference type="EMBL" id="AP027924">
    <property type="protein sequence ID" value="BED92133.1"/>
    <property type="molecule type" value="Genomic_DNA"/>
</dbReference>
<name>A0AA48HVI1_9FIRM</name>
<evidence type="ECO:0000256" key="1">
    <source>
        <dbReference type="SAM" id="MobiDB-lite"/>
    </source>
</evidence>
<feature type="compositionally biased region" description="Basic and acidic residues" evidence="1">
    <location>
        <begin position="7"/>
        <end position="21"/>
    </location>
</feature>
<reference evidence="2" key="1">
    <citation type="journal article" date="2023" name="ISME J.">
        <title>Emergence of putative energy parasites within Clostridia revealed by genome analysis of a novel endosymbiotic clade.</title>
        <authorList>
            <person name="Takahashi K."/>
            <person name="Kuwahara H."/>
            <person name="Horikawa Y."/>
            <person name="Izawa K."/>
            <person name="Kato D."/>
            <person name="Inagaki T."/>
            <person name="Yuki M."/>
            <person name="Ohkuma M."/>
            <person name="Hongoh Y."/>
        </authorList>
    </citation>
    <scope>NUCLEOTIDE SEQUENCE</scope>
    <source>
        <strain evidence="2">CfP3-15</strain>
    </source>
</reference>
<sequence>MKKNKYKKNENENLNDDKNNLDKNFVEKFHEFDSNNNYAEKSEEIKQNFFKKRNRLKKLVSSKEKINEKIDDKLGYFKTNLGIISVGYDKFKRNSSFGFTLLSEKSEIKNKNITKRDFKDKHNYFKKDFNNTEEKMKFSNIGFEYNAKQKIIKQIGGNEHKSSNKEFLYKENEESKLVKILRQKKKEGLVKNSEFENALSDFYEIKKEKKEDNDYIKNKIKNFVELFKKNKLKKYEDSDEIKKSKFRIIEMSFGDNILYLLLKKKIEEYIKKGKAKNVEEALRLIDKTNINNKILNKIIKHF</sequence>
<proteinExistence type="predicted"/>